<feature type="domain" description="Periplasmic copper-binding protein NosD beta helix" evidence="2">
    <location>
        <begin position="533"/>
        <end position="686"/>
    </location>
</feature>
<dbReference type="Gene3D" id="2.160.20.10">
    <property type="entry name" value="Single-stranded right-handed beta-helix, Pectin lyase-like"/>
    <property type="match status" value="1"/>
</dbReference>
<dbReference type="PANTHER" id="PTHR40050">
    <property type="entry name" value="INNER SPORE COAT PROTEIN H"/>
    <property type="match status" value="1"/>
</dbReference>
<dbReference type="InterPro" id="IPR007742">
    <property type="entry name" value="NosD_dom"/>
</dbReference>
<proteinExistence type="predicted"/>
<dbReference type="NCBIfam" id="TIGR03804">
    <property type="entry name" value="para_beta_helix"/>
    <property type="match status" value="1"/>
</dbReference>
<evidence type="ECO:0000259" key="2">
    <source>
        <dbReference type="Pfam" id="PF05048"/>
    </source>
</evidence>
<gene>
    <name evidence="3" type="ORF">UX85_C0006G0015</name>
</gene>
<protein>
    <recommendedName>
        <fullName evidence="2">Periplasmic copper-binding protein NosD beta helix domain-containing protein</fullName>
    </recommendedName>
</protein>
<dbReference type="Pfam" id="PF05048">
    <property type="entry name" value="NosD"/>
    <property type="match status" value="1"/>
</dbReference>
<evidence type="ECO:0000256" key="1">
    <source>
        <dbReference type="SAM" id="Phobius"/>
    </source>
</evidence>
<reference evidence="3 4" key="1">
    <citation type="journal article" date="2015" name="Nature">
        <title>rRNA introns, odd ribosomes, and small enigmatic genomes across a large radiation of phyla.</title>
        <authorList>
            <person name="Brown C.T."/>
            <person name="Hug L.A."/>
            <person name="Thomas B.C."/>
            <person name="Sharon I."/>
            <person name="Castelle C.J."/>
            <person name="Singh A."/>
            <person name="Wilkins M.J."/>
            <person name="Williams K.H."/>
            <person name="Banfield J.F."/>
        </authorList>
    </citation>
    <scope>NUCLEOTIDE SEQUENCE [LARGE SCALE GENOMIC DNA]</scope>
</reference>
<dbReference type="AlphaFoldDB" id="A0A0G1RUU9"/>
<dbReference type="PANTHER" id="PTHR40050:SF1">
    <property type="entry name" value="INNER SPORE COAT PROTEIN H"/>
    <property type="match status" value="1"/>
</dbReference>
<dbReference type="EMBL" id="LCNT01000006">
    <property type="protein sequence ID" value="KKU60881.1"/>
    <property type="molecule type" value="Genomic_DNA"/>
</dbReference>
<keyword evidence="1" id="KW-0472">Membrane</keyword>
<dbReference type="Proteomes" id="UP000033860">
    <property type="component" value="Unassembled WGS sequence"/>
</dbReference>
<sequence>MKNRFKLFLYTAIILVVGLIYLIKIHNPTAFGWQTNVVTYLTKLTDVFYLPYWFKSSGLPVYELTLNPDDYVFLNRNLPDPKATGGILADKFKQFVPASFDFEGRQYQVRVRYRGVDFDHWTRPKKSWRVNFGSGQPFFGQTAINLIIPEDRGMYLEELSNYRAKKMGLIVPESRFVVLKVNGQTEGVYWQTEQWNEAFLEKNDLPIGNLYGEIDQEVRLAEQQPIFASLKFWRKYSQDEVFAEDNYTELSLLLDLLNNVSDEEFFTRLPYILDIDNFIAWQAHSVLMGSIHQDHLHNFRLYWHPALGKFMVMPWDVLGGVGWPANYHPLASRVLKNPDWLAKRNQILAAYVNNPDNLADDLAYYDQLAAQTKTAVFQDYKKFFSNIGYLRQLEKTRRELISQFQLIQQKLDSDSLPDEVSGFPLPVTEPIDVADPAKSVIESEFADFDQLFLTPKQLTFGPGTHLINQTRVIPPGYQVRLLPGARLSFAEGASFVSLSPVTANGATLTTQDPDKPWGVFAVLGESANGSSFNGVTVEYGSEAIVNGAYFSGALAAHGADNIVVSGSTFRFNRGDDGLNVKYADVSISNNIFADNDFDGLDLDFATGLVAGNRFLSNGNDGMDFGSASPDITGNLVDGAGDKCLSLGETASPKVTGNTFKNCNMGIAVKDSSQPEISGNTISDNHIGLASYLKKPIFPRKEFIFKDNQLIDNEIDFEEEGDYRL</sequence>
<keyword evidence="1" id="KW-0812">Transmembrane</keyword>
<dbReference type="Pfam" id="PF08757">
    <property type="entry name" value="CotH"/>
    <property type="match status" value="1"/>
</dbReference>
<dbReference type="InterPro" id="IPR011050">
    <property type="entry name" value="Pectin_lyase_fold/virulence"/>
</dbReference>
<accession>A0A0G1RUU9</accession>
<dbReference type="InterPro" id="IPR014867">
    <property type="entry name" value="Spore_coat_CotH_CotH2/3/7"/>
</dbReference>
<dbReference type="InterPro" id="IPR022441">
    <property type="entry name" value="Para_beta_helix_rpt-2"/>
</dbReference>
<dbReference type="InterPro" id="IPR012334">
    <property type="entry name" value="Pectin_lyas_fold"/>
</dbReference>
<organism evidence="3 4">
    <name type="scientific">Candidatus Beckwithbacteria bacterium GW2011_GWB1_47_15</name>
    <dbReference type="NCBI Taxonomy" id="1618371"/>
    <lineage>
        <taxon>Bacteria</taxon>
        <taxon>Candidatus Beckwithiibacteriota</taxon>
    </lineage>
</organism>
<evidence type="ECO:0000313" key="4">
    <source>
        <dbReference type="Proteomes" id="UP000033860"/>
    </source>
</evidence>
<name>A0A0G1RUU9_9BACT</name>
<dbReference type="SMART" id="SM00710">
    <property type="entry name" value="PbH1"/>
    <property type="match status" value="5"/>
</dbReference>
<comment type="caution">
    <text evidence="3">The sequence shown here is derived from an EMBL/GenBank/DDBJ whole genome shotgun (WGS) entry which is preliminary data.</text>
</comment>
<keyword evidence="1" id="KW-1133">Transmembrane helix</keyword>
<dbReference type="SUPFAM" id="SSF51126">
    <property type="entry name" value="Pectin lyase-like"/>
    <property type="match status" value="1"/>
</dbReference>
<dbReference type="InterPro" id="IPR006626">
    <property type="entry name" value="PbH1"/>
</dbReference>
<feature type="transmembrane region" description="Helical" evidence="1">
    <location>
        <begin position="7"/>
        <end position="23"/>
    </location>
</feature>
<evidence type="ECO:0000313" key="3">
    <source>
        <dbReference type="EMBL" id="KKU60881.1"/>
    </source>
</evidence>